<comment type="caution">
    <text evidence="1">The sequence shown here is derived from an EMBL/GenBank/DDBJ whole genome shotgun (WGS) entry which is preliminary data.</text>
</comment>
<name>A0A9N9NJU5_9GLOM</name>
<accession>A0A9N9NJU5</accession>
<evidence type="ECO:0000313" key="2">
    <source>
        <dbReference type="Proteomes" id="UP000789570"/>
    </source>
</evidence>
<keyword evidence="2" id="KW-1185">Reference proteome</keyword>
<evidence type="ECO:0000313" key="1">
    <source>
        <dbReference type="EMBL" id="CAG8744512.1"/>
    </source>
</evidence>
<dbReference type="EMBL" id="CAJVPQ010016039">
    <property type="protein sequence ID" value="CAG8744512.1"/>
    <property type="molecule type" value="Genomic_DNA"/>
</dbReference>
<proteinExistence type="predicted"/>
<organism evidence="1 2">
    <name type="scientific">Funneliformis caledonium</name>
    <dbReference type="NCBI Taxonomy" id="1117310"/>
    <lineage>
        <taxon>Eukaryota</taxon>
        <taxon>Fungi</taxon>
        <taxon>Fungi incertae sedis</taxon>
        <taxon>Mucoromycota</taxon>
        <taxon>Glomeromycotina</taxon>
        <taxon>Glomeromycetes</taxon>
        <taxon>Glomerales</taxon>
        <taxon>Glomeraceae</taxon>
        <taxon>Funneliformis</taxon>
    </lineage>
</organism>
<dbReference type="Proteomes" id="UP000789570">
    <property type="component" value="Unassembled WGS sequence"/>
</dbReference>
<feature type="non-terminal residue" evidence="1">
    <location>
        <position position="1"/>
    </location>
</feature>
<reference evidence="1" key="1">
    <citation type="submission" date="2021-06" db="EMBL/GenBank/DDBJ databases">
        <authorList>
            <person name="Kallberg Y."/>
            <person name="Tangrot J."/>
            <person name="Rosling A."/>
        </authorList>
    </citation>
    <scope>NUCLEOTIDE SEQUENCE</scope>
    <source>
        <strain evidence="1">UK204</strain>
    </source>
</reference>
<sequence>GPNSFSTMPLGSESPPIALKGTLPSPAASILACRTSLVKVVTGFAVGIGTCAEKSGAADIDELVDIKFNWSIIDRLGS</sequence>
<protein>
    <submittedName>
        <fullName evidence="1">14393_t:CDS:1</fullName>
    </submittedName>
</protein>
<gene>
    <name evidence="1" type="ORF">FCALED_LOCUS15862</name>
</gene>
<dbReference type="AlphaFoldDB" id="A0A9N9NJU5"/>